<dbReference type="InterPro" id="IPR046804">
    <property type="entry name" value="DNA-PKcs_N"/>
</dbReference>
<sequence length="1298" mass="149682">MGDIIELIRKDLETLKMYEECKAYCGKEGTISDVIKKIRDNYNTFSLKKEDREILNAHLLSIQHGILGFLKNIVPLKEIKKIKHECFKLLDDILDQSGSLVQDYGSDMMAVCTIYVRRDVGAELKKASLVTISKVLEACCGCQGEKRINIESLINDLYFQLTLRSKLTSTVKEEIFCLIGIIAHYYPEEFIPCQEKMLSLFLQELKVQVNSKSKVFDYNIVAGCLQALKEYLYNFSVLYSEDPENSYFIFNVSRKMISKPEKYVGKTSSAIKAALQLLAAHAPQFELFVFENCVDLYEDIMLWVQHQNRDMQKIGRDAVVSVLKVTSDMVSSKYKEDKDNCTKIFNYFMRNFRDIFLSNNNSSKTLQIAVIAYGLFAKPCKLCLSENEVKLMLQNIIQRCEHAFLSDSDDIDDRILELSYYLESLSSIVSVTEYISENIIFSLEKLTVFQISKFPKVPSAYSFVVPKVVIRIMLSIQPKRELFLKFLAEVVYQGLVKTCSHPVIVEAESYKDKTLAGQLQNQNEIEYGSPMKIVTYKDYVYFWKSMLNVVQLKELNSLGIPLEHRQSLMETIYDELINSSLSLISKLDLNLNQHKAESSNDGQNEIESSSDPLHGVHPNNRIDYYIFINLVDFLRDLLKENCTELFSKWVFTFGKEMIFHAAKHPYHSGFYKLISLNLSICSQIEYFKEIKYNMEDLNVELKNIPEDKLRSYQLFSKFVAEVAVRQEQFKDELLASCLQVLLSLPIEIVLHDINILIPALEHALKLGISYLPLASAAISALEKWSESIPLNIIKPHFSRLLPHLNYYLLASTTQDDTLNSFSNKKKTNVKKVHKMSSKSVKKFNRGALDVVYEDPELLKIQHQIIKFLGRLGKSNKALLENAYEKLDEIAIAWDSMYRNHLKYSVPFQDMKPDIYFDDFLPLILEIATKSSVRQAKVAACEALHSLVLLMIGQGSILPDHFQKKYSMEALYKKLFPGLLELACDVEQVTKQLFRPLVLQIIHWFTCSRVSKCPETSVILLCLWDGVTDSQNAALRDFSAMCLREFFLWSIKQSSDKQPENLLSKLHSFSLHPNAFKRIGAALTFNNIYKIFREDVTLVKKYTIQLLVQFVDSLAIAHTDNISLGTQEQCITALNHVQKILKETHKLFLKTDKSRKKPEIELIESLWEDIYFDKFYNSVVNKLLIATLQSAVLWLLRQCGNTQTECRHKCMELVVTLAPFIPDFKNYTSFLMTYNNKEHNIFEDVFENVLRNFSSSGLHNHKTLKSIVLWLEALEASMDCYHWAFSKQFLLQNELYGKA</sequence>
<organism evidence="3 4">
    <name type="scientific">Trichonephila clavata</name>
    <name type="common">Joro spider</name>
    <name type="synonym">Nephila clavata</name>
    <dbReference type="NCBI Taxonomy" id="2740835"/>
    <lineage>
        <taxon>Eukaryota</taxon>
        <taxon>Metazoa</taxon>
        <taxon>Ecdysozoa</taxon>
        <taxon>Arthropoda</taxon>
        <taxon>Chelicerata</taxon>
        <taxon>Arachnida</taxon>
        <taxon>Araneae</taxon>
        <taxon>Araneomorphae</taxon>
        <taxon>Entelegynae</taxon>
        <taxon>Araneoidea</taxon>
        <taxon>Nephilidae</taxon>
        <taxon>Trichonephila</taxon>
    </lineage>
</organism>
<dbReference type="SUPFAM" id="SSF48371">
    <property type="entry name" value="ARM repeat"/>
    <property type="match status" value="2"/>
</dbReference>
<dbReference type="PANTHER" id="PTHR11139:SF68">
    <property type="entry name" value="DNA-DEPENDENT PROTEIN KINASE CATALYTIC SUBUNIT"/>
    <property type="match status" value="1"/>
</dbReference>
<dbReference type="Pfam" id="PF20500">
    <property type="entry name" value="DNA-PKcs_N"/>
    <property type="match status" value="1"/>
</dbReference>
<accession>A0A8X6GQ14</accession>
<comment type="caution">
    <text evidence="3">The sequence shown here is derived from an EMBL/GenBank/DDBJ whole genome shotgun (WGS) entry which is preliminary data.</text>
</comment>
<dbReference type="GO" id="GO:0006302">
    <property type="term" value="P:double-strand break repair"/>
    <property type="evidence" value="ECO:0007669"/>
    <property type="project" value="TreeGrafter"/>
</dbReference>
<protein>
    <submittedName>
        <fullName evidence="3">DNA-dependent protein kinase catalytic subunit</fullName>
    </submittedName>
</protein>
<dbReference type="EMBL" id="BMAO01016498">
    <property type="protein sequence ID" value="GFR09046.1"/>
    <property type="molecule type" value="Genomic_DNA"/>
</dbReference>
<evidence type="ECO:0000313" key="3">
    <source>
        <dbReference type="EMBL" id="GFR09046.1"/>
    </source>
</evidence>
<evidence type="ECO:0000259" key="1">
    <source>
        <dbReference type="Pfam" id="PF20500"/>
    </source>
</evidence>
<dbReference type="InterPro" id="IPR016024">
    <property type="entry name" value="ARM-type_fold"/>
</dbReference>
<evidence type="ECO:0000259" key="2">
    <source>
        <dbReference type="Pfam" id="PF20502"/>
    </source>
</evidence>
<name>A0A8X6GQ14_TRICU</name>
<keyword evidence="4" id="KW-1185">Reference proteome</keyword>
<feature type="domain" description="DNA-PKcs N-terminal" evidence="1">
    <location>
        <begin position="59"/>
        <end position="870"/>
    </location>
</feature>
<dbReference type="OrthoDB" id="6426014at2759"/>
<feature type="domain" description="DNA-dependent protein kinase catalytic subunit CC1/2" evidence="2">
    <location>
        <begin position="966"/>
        <end position="1295"/>
    </location>
</feature>
<evidence type="ECO:0000313" key="4">
    <source>
        <dbReference type="Proteomes" id="UP000887116"/>
    </source>
</evidence>
<dbReference type="Proteomes" id="UP000887116">
    <property type="component" value="Unassembled WGS sequence"/>
</dbReference>
<proteinExistence type="predicted"/>
<reference evidence="3" key="1">
    <citation type="submission" date="2020-07" db="EMBL/GenBank/DDBJ databases">
        <title>Multicomponent nature underlies the extraordinary mechanical properties of spider dragline silk.</title>
        <authorList>
            <person name="Kono N."/>
            <person name="Nakamura H."/>
            <person name="Mori M."/>
            <person name="Yoshida Y."/>
            <person name="Ohtoshi R."/>
            <person name="Malay A.D."/>
            <person name="Moran D.A.P."/>
            <person name="Tomita M."/>
            <person name="Numata K."/>
            <person name="Arakawa K."/>
        </authorList>
    </citation>
    <scope>NUCLEOTIDE SEQUENCE</scope>
</reference>
<keyword evidence="3" id="KW-0418">Kinase</keyword>
<dbReference type="GO" id="GO:0005634">
    <property type="term" value="C:nucleus"/>
    <property type="evidence" value="ECO:0007669"/>
    <property type="project" value="TreeGrafter"/>
</dbReference>
<dbReference type="InterPro" id="IPR050517">
    <property type="entry name" value="DDR_Repair_Kinase"/>
</dbReference>
<gene>
    <name evidence="3" type="primary">PRKDC</name>
    <name evidence="3" type="ORF">TNCT_482511</name>
</gene>
<dbReference type="Pfam" id="PF20502">
    <property type="entry name" value="DNAPKcs_CC1-2"/>
    <property type="match status" value="1"/>
</dbReference>
<dbReference type="GO" id="GO:0004674">
    <property type="term" value="F:protein serine/threonine kinase activity"/>
    <property type="evidence" value="ECO:0007669"/>
    <property type="project" value="TreeGrafter"/>
</dbReference>
<dbReference type="PANTHER" id="PTHR11139">
    <property type="entry name" value="ATAXIA TELANGIECTASIA MUTATED ATM -RELATED"/>
    <property type="match status" value="1"/>
</dbReference>
<keyword evidence="3" id="KW-0808">Transferase</keyword>
<dbReference type="GO" id="GO:0000723">
    <property type="term" value="P:telomere maintenance"/>
    <property type="evidence" value="ECO:0007669"/>
    <property type="project" value="TreeGrafter"/>
</dbReference>
<dbReference type="InterPro" id="IPR046803">
    <property type="entry name" value="DNAPKcs_CC1-2"/>
</dbReference>